<sequence length="103" mass="11316">MGKAEFYVEGYLVRRVKAAGGMCLKFLSGITGVPDRIVILAGRTLFVETKAPGGVPSPLQRVRIREMREASADVRVIDTREQVDDLVTELLANQQLKTEVEAA</sequence>
<dbReference type="SMART" id="SM00990">
    <property type="entry name" value="VRR_NUC"/>
    <property type="match status" value="1"/>
</dbReference>
<keyword evidence="6" id="KW-1185">Reference proteome</keyword>
<comment type="caution">
    <text evidence="5">The sequence shown here is derived from an EMBL/GenBank/DDBJ whole genome shotgun (WGS) entry which is preliminary data.</text>
</comment>
<dbReference type="InterPro" id="IPR011856">
    <property type="entry name" value="tRNA_endonuc-like_dom_sf"/>
</dbReference>
<comment type="cofactor">
    <cofactor evidence="1">
        <name>Mg(2+)</name>
        <dbReference type="ChEBI" id="CHEBI:18420"/>
    </cofactor>
</comment>
<proteinExistence type="predicted"/>
<protein>
    <submittedName>
        <fullName evidence="5">VRR-NUC domain-containing protein</fullName>
    </submittedName>
</protein>
<evidence type="ECO:0000256" key="3">
    <source>
        <dbReference type="ARBA" id="ARBA00022801"/>
    </source>
</evidence>
<evidence type="ECO:0000313" key="5">
    <source>
        <dbReference type="EMBL" id="MCI4659649.1"/>
    </source>
</evidence>
<dbReference type="RefSeq" id="WP_243013140.1">
    <property type="nucleotide sequence ID" value="NZ_JALGAR010000006.1"/>
</dbReference>
<keyword evidence="2" id="KW-0540">Nuclease</keyword>
<organism evidence="5 6">
    <name type="scientific">Cryobacterium zhongshanensis</name>
    <dbReference type="NCBI Taxonomy" id="2928153"/>
    <lineage>
        <taxon>Bacteria</taxon>
        <taxon>Bacillati</taxon>
        <taxon>Actinomycetota</taxon>
        <taxon>Actinomycetes</taxon>
        <taxon>Micrococcales</taxon>
        <taxon>Microbacteriaceae</taxon>
        <taxon>Cryobacterium</taxon>
    </lineage>
</organism>
<reference evidence="5" key="1">
    <citation type="submission" date="2022-03" db="EMBL/GenBank/DDBJ databases">
        <title>Cryobacterium sp. nov. strain ZS14-85, isolated from Antarctic soil.</title>
        <authorList>
            <person name="Li J."/>
            <person name="Niu G."/>
        </authorList>
    </citation>
    <scope>NUCLEOTIDE SEQUENCE</scope>
    <source>
        <strain evidence="5">ZS14-85</strain>
    </source>
</reference>
<accession>A0AA41UIL2</accession>
<evidence type="ECO:0000313" key="6">
    <source>
        <dbReference type="Proteomes" id="UP001165341"/>
    </source>
</evidence>
<feature type="domain" description="VRR-NUC" evidence="4">
    <location>
        <begin position="3"/>
        <end position="81"/>
    </location>
</feature>
<gene>
    <name evidence="5" type="ORF">MQH31_17735</name>
</gene>
<dbReference type="GO" id="GO:0003676">
    <property type="term" value="F:nucleic acid binding"/>
    <property type="evidence" value="ECO:0007669"/>
    <property type="project" value="InterPro"/>
</dbReference>
<evidence type="ECO:0000256" key="2">
    <source>
        <dbReference type="ARBA" id="ARBA00022722"/>
    </source>
</evidence>
<dbReference type="GO" id="GO:0016788">
    <property type="term" value="F:hydrolase activity, acting on ester bonds"/>
    <property type="evidence" value="ECO:0007669"/>
    <property type="project" value="InterPro"/>
</dbReference>
<keyword evidence="3" id="KW-0378">Hydrolase</keyword>
<dbReference type="Gene3D" id="3.40.1350.10">
    <property type="match status" value="1"/>
</dbReference>
<dbReference type="EMBL" id="JALGAR010000006">
    <property type="protein sequence ID" value="MCI4659649.1"/>
    <property type="molecule type" value="Genomic_DNA"/>
</dbReference>
<dbReference type="AlphaFoldDB" id="A0AA41UIL2"/>
<dbReference type="Proteomes" id="UP001165341">
    <property type="component" value="Unassembled WGS sequence"/>
</dbReference>
<dbReference type="GO" id="GO:0004518">
    <property type="term" value="F:nuclease activity"/>
    <property type="evidence" value="ECO:0007669"/>
    <property type="project" value="UniProtKB-KW"/>
</dbReference>
<name>A0AA41UIL2_9MICO</name>
<evidence type="ECO:0000259" key="4">
    <source>
        <dbReference type="SMART" id="SM00990"/>
    </source>
</evidence>
<evidence type="ECO:0000256" key="1">
    <source>
        <dbReference type="ARBA" id="ARBA00001946"/>
    </source>
</evidence>
<dbReference type="InterPro" id="IPR014883">
    <property type="entry name" value="VRR_NUC"/>
</dbReference>